<evidence type="ECO:0000313" key="1">
    <source>
        <dbReference type="EMBL" id="CCX30217.1"/>
    </source>
</evidence>
<dbReference type="Proteomes" id="UP000018144">
    <property type="component" value="Unassembled WGS sequence"/>
</dbReference>
<keyword evidence="2" id="KW-1185">Reference proteome</keyword>
<protein>
    <submittedName>
        <fullName evidence="1">Uncharacterized protein</fullName>
    </submittedName>
</protein>
<reference evidence="1 2" key="1">
    <citation type="journal article" date="2013" name="PLoS Genet.">
        <title>The genome and development-dependent transcriptomes of Pyronema confluens: a window into fungal evolution.</title>
        <authorList>
            <person name="Traeger S."/>
            <person name="Altegoer F."/>
            <person name="Freitag M."/>
            <person name="Gabaldon T."/>
            <person name="Kempken F."/>
            <person name="Kumar A."/>
            <person name="Marcet-Houben M."/>
            <person name="Poggeler S."/>
            <person name="Stajich J.E."/>
            <person name="Nowrousian M."/>
        </authorList>
    </citation>
    <scope>NUCLEOTIDE SEQUENCE [LARGE SCALE GENOMIC DNA]</scope>
    <source>
        <strain evidence="2">CBS 100304</strain>
        <tissue evidence="1">Vegetative mycelium</tissue>
    </source>
</reference>
<proteinExistence type="predicted"/>
<gene>
    <name evidence="1" type="ORF">PCON_08319</name>
</gene>
<sequence length="89" mass="9893">MTTYGRPPSSPAIGANIHLQHILTVYTKRKRQSRTVSAIAISGRVLCNSLPAHADARCHHVVGVERLETRPTSNQLLIPTNYLRSYSSR</sequence>
<dbReference type="AlphaFoldDB" id="U4LF95"/>
<accession>U4LF95</accession>
<organism evidence="1 2">
    <name type="scientific">Pyronema omphalodes (strain CBS 100304)</name>
    <name type="common">Pyronema confluens</name>
    <dbReference type="NCBI Taxonomy" id="1076935"/>
    <lineage>
        <taxon>Eukaryota</taxon>
        <taxon>Fungi</taxon>
        <taxon>Dikarya</taxon>
        <taxon>Ascomycota</taxon>
        <taxon>Pezizomycotina</taxon>
        <taxon>Pezizomycetes</taxon>
        <taxon>Pezizales</taxon>
        <taxon>Pyronemataceae</taxon>
        <taxon>Pyronema</taxon>
    </lineage>
</organism>
<dbReference type="EMBL" id="HF935428">
    <property type="protein sequence ID" value="CCX30217.1"/>
    <property type="molecule type" value="Genomic_DNA"/>
</dbReference>
<name>U4LF95_PYROM</name>
<evidence type="ECO:0000313" key="2">
    <source>
        <dbReference type="Proteomes" id="UP000018144"/>
    </source>
</evidence>